<dbReference type="VEuPathDB" id="VectorBase:GPPI028950"/>
<dbReference type="EnsemblMetazoa" id="GPPI028950-RA">
    <property type="protein sequence ID" value="GPPI028950-PA"/>
    <property type="gene ID" value="GPPI028950"/>
</dbReference>
<dbReference type="AlphaFoldDB" id="A0A1B0BG55"/>
<organism evidence="1 2">
    <name type="scientific">Glossina palpalis gambiensis</name>
    <dbReference type="NCBI Taxonomy" id="67801"/>
    <lineage>
        <taxon>Eukaryota</taxon>
        <taxon>Metazoa</taxon>
        <taxon>Ecdysozoa</taxon>
        <taxon>Arthropoda</taxon>
        <taxon>Hexapoda</taxon>
        <taxon>Insecta</taxon>
        <taxon>Pterygota</taxon>
        <taxon>Neoptera</taxon>
        <taxon>Endopterygota</taxon>
        <taxon>Diptera</taxon>
        <taxon>Brachycera</taxon>
        <taxon>Muscomorpha</taxon>
        <taxon>Hippoboscoidea</taxon>
        <taxon>Glossinidae</taxon>
        <taxon>Glossina</taxon>
    </lineage>
</organism>
<dbReference type="EMBL" id="JXJN01013746">
    <property type="status" value="NOT_ANNOTATED_CDS"/>
    <property type="molecule type" value="Genomic_DNA"/>
</dbReference>
<name>A0A1B0BG55_9MUSC</name>
<reference evidence="1" key="2">
    <citation type="submission" date="2020-05" db="UniProtKB">
        <authorList>
            <consortium name="EnsemblMetazoa"/>
        </authorList>
    </citation>
    <scope>IDENTIFICATION</scope>
    <source>
        <strain evidence="1">IAEA</strain>
    </source>
</reference>
<evidence type="ECO:0000313" key="2">
    <source>
        <dbReference type="Proteomes" id="UP000092460"/>
    </source>
</evidence>
<proteinExistence type="predicted"/>
<keyword evidence="2" id="KW-1185">Reference proteome</keyword>
<protein>
    <submittedName>
        <fullName evidence="1">Uncharacterized protein</fullName>
    </submittedName>
</protein>
<reference evidence="2" key="1">
    <citation type="submission" date="2015-01" db="EMBL/GenBank/DDBJ databases">
        <authorList>
            <person name="Aksoy S."/>
            <person name="Warren W."/>
            <person name="Wilson R.K."/>
        </authorList>
    </citation>
    <scope>NUCLEOTIDE SEQUENCE [LARGE SCALE GENOMIC DNA]</scope>
    <source>
        <strain evidence="2">IAEA</strain>
    </source>
</reference>
<accession>A0A1B0BG55</accession>
<dbReference type="Proteomes" id="UP000092460">
    <property type="component" value="Unassembled WGS sequence"/>
</dbReference>
<sequence length="131" mass="15110">MHDTFQMALGNICAKVYFNTPYFKNLKKLNKRRDIKRFMKTGGIFEQNFGIGRSFDSPLSKDIGGLQRNDKLSIILFLHVDIELHEKNFTVLISKSLLLRLRIGTDIGVYTSHTQDSNFGDGKKKVYHLEI</sequence>
<evidence type="ECO:0000313" key="1">
    <source>
        <dbReference type="EnsemblMetazoa" id="GPPI028950-PA"/>
    </source>
</evidence>